<dbReference type="EMBL" id="FPKX01000008">
    <property type="protein sequence ID" value="SFZ97593.1"/>
    <property type="molecule type" value="Genomic_DNA"/>
</dbReference>
<evidence type="ECO:0000313" key="1">
    <source>
        <dbReference type="EMBL" id="SFZ97593.1"/>
    </source>
</evidence>
<accession>A0A1W1EC45</accession>
<reference evidence="1" key="1">
    <citation type="submission" date="2016-10" db="EMBL/GenBank/DDBJ databases">
        <authorList>
            <person name="de Groot N.N."/>
        </authorList>
    </citation>
    <scope>NUCLEOTIDE SEQUENCE</scope>
</reference>
<dbReference type="GO" id="GO:0009279">
    <property type="term" value="C:cell outer membrane"/>
    <property type="evidence" value="ECO:0007669"/>
    <property type="project" value="InterPro"/>
</dbReference>
<sequence length="229" mass="25803">MKNKKILLTLTAILCLSQNMYAAGADDPLRTMFIADKFEVLNNDEKTKVWEGSFYIGYDIDKLYLYSAGEATADGLESSQNELVYSRAIAPFWDIQVGIAYDKNIDASKTWAELAIAGLAPYYFETRAALLINGDGNVGLRLDAEYEVLFTQQLILTPSVEADFYTKNDAKLGIGSGLSNIEAGLRLRYEIKREFAPYIGVSWEKTFGNTEEYNPINETNFLLGVRFWF</sequence>
<gene>
    <name evidence="1" type="ORF">MNB_SV-5-557</name>
</gene>
<dbReference type="InterPro" id="IPR007939">
    <property type="entry name" value="Cu-R_B_prcur"/>
</dbReference>
<protein>
    <submittedName>
        <fullName evidence="1">Copper resistance protein B</fullName>
    </submittedName>
</protein>
<dbReference type="GO" id="GO:0006878">
    <property type="term" value="P:intracellular copper ion homeostasis"/>
    <property type="evidence" value="ECO:0007669"/>
    <property type="project" value="InterPro"/>
</dbReference>
<dbReference type="Pfam" id="PF05275">
    <property type="entry name" value="CopB"/>
    <property type="match status" value="1"/>
</dbReference>
<dbReference type="AlphaFoldDB" id="A0A1W1EC45"/>
<proteinExistence type="predicted"/>
<dbReference type="GO" id="GO:0005507">
    <property type="term" value="F:copper ion binding"/>
    <property type="evidence" value="ECO:0007669"/>
    <property type="project" value="InterPro"/>
</dbReference>
<name>A0A1W1EC45_9ZZZZ</name>
<organism evidence="1">
    <name type="scientific">hydrothermal vent metagenome</name>
    <dbReference type="NCBI Taxonomy" id="652676"/>
    <lineage>
        <taxon>unclassified sequences</taxon>
        <taxon>metagenomes</taxon>
        <taxon>ecological metagenomes</taxon>
    </lineage>
</organism>